<dbReference type="AlphaFoldDB" id="A0A6J2Y763"/>
<dbReference type="InParanoid" id="A0A6J2Y763"/>
<evidence type="ECO:0000259" key="1">
    <source>
        <dbReference type="Pfam" id="PF00078"/>
    </source>
</evidence>
<dbReference type="RefSeq" id="XP_030759056.1">
    <property type="nucleotide sequence ID" value="XM_030903196.1"/>
</dbReference>
<dbReference type="OrthoDB" id="6745707at2759"/>
<dbReference type="GeneID" id="115884573"/>
<accession>A0A6J2Y763</accession>
<dbReference type="Pfam" id="PF00078">
    <property type="entry name" value="RVT_1"/>
    <property type="match status" value="1"/>
</dbReference>
<keyword evidence="2" id="KW-1185">Reference proteome</keyword>
<protein>
    <submittedName>
        <fullName evidence="3">Uncharacterized protein LOC115884573</fullName>
    </submittedName>
</protein>
<organism evidence="2 3">
    <name type="scientific">Sitophilus oryzae</name>
    <name type="common">Rice weevil</name>
    <name type="synonym">Curculio oryzae</name>
    <dbReference type="NCBI Taxonomy" id="7048"/>
    <lineage>
        <taxon>Eukaryota</taxon>
        <taxon>Metazoa</taxon>
        <taxon>Ecdysozoa</taxon>
        <taxon>Arthropoda</taxon>
        <taxon>Hexapoda</taxon>
        <taxon>Insecta</taxon>
        <taxon>Pterygota</taxon>
        <taxon>Neoptera</taxon>
        <taxon>Endopterygota</taxon>
        <taxon>Coleoptera</taxon>
        <taxon>Polyphaga</taxon>
        <taxon>Cucujiformia</taxon>
        <taxon>Curculionidae</taxon>
        <taxon>Dryophthorinae</taxon>
        <taxon>Sitophilus</taxon>
    </lineage>
</organism>
<evidence type="ECO:0000313" key="3">
    <source>
        <dbReference type="RefSeq" id="XP_030759056.1"/>
    </source>
</evidence>
<reference evidence="3" key="1">
    <citation type="submission" date="2025-08" db="UniProtKB">
        <authorList>
            <consortium name="RefSeq"/>
        </authorList>
    </citation>
    <scope>IDENTIFICATION</scope>
    <source>
        <tissue evidence="3">Gonads</tissue>
    </source>
</reference>
<sequence>MLKNGTQKLFISLALISNIFLNGHPVPEDWKLAYISSIHKKGNKLDCSNYRGISVTSAMSRLYGRIIRDLIEEDYREKEEEQNGFRAGRSCTDNVFCLKQVIEKRSARNLDTHITFVDLWKAYDTVPISRLWRVLEQSTILI</sequence>
<evidence type="ECO:0000313" key="2">
    <source>
        <dbReference type="Proteomes" id="UP000504635"/>
    </source>
</evidence>
<dbReference type="Proteomes" id="UP000504635">
    <property type="component" value="Unplaced"/>
</dbReference>
<feature type="domain" description="Reverse transcriptase" evidence="1">
    <location>
        <begin position="38"/>
        <end position="140"/>
    </location>
</feature>
<proteinExistence type="predicted"/>
<dbReference type="KEGG" id="soy:115884573"/>
<gene>
    <name evidence="3" type="primary">LOC115884573</name>
</gene>
<dbReference type="PANTHER" id="PTHR19446">
    <property type="entry name" value="REVERSE TRANSCRIPTASES"/>
    <property type="match status" value="1"/>
</dbReference>
<dbReference type="InterPro" id="IPR000477">
    <property type="entry name" value="RT_dom"/>
</dbReference>
<name>A0A6J2Y763_SITOR</name>